<evidence type="ECO:0000256" key="5">
    <source>
        <dbReference type="ARBA" id="ARBA00023136"/>
    </source>
</evidence>
<dbReference type="Gene3D" id="1.20.1440.20">
    <property type="entry name" value="LemA-like domain"/>
    <property type="match status" value="1"/>
</dbReference>
<keyword evidence="5" id="KW-0472">Membrane</keyword>
<keyword evidence="7" id="KW-1185">Reference proteome</keyword>
<sequence>MNKTTIIILVVVALLAVFGFSSYNGLVGANESVNGKWSQIENQLQRRSDLIPNLVNTVKGFAAQEKEIIQSVADARSKLAGANGPAAKAQANGELNGALSRLLVVVENYPQLKSDANFRQLMDELSGTENRIAVARQDYNNAVQSFNTKIRSFPTNMFAGMMGFGPKEYFKAEEGAKQVPQVKF</sequence>
<protein>
    <submittedName>
        <fullName evidence="6">LemA family protein</fullName>
    </submittedName>
</protein>
<dbReference type="Proteomes" id="UP000076268">
    <property type="component" value="Unassembled WGS sequence"/>
</dbReference>
<comment type="similarity">
    <text evidence="2">Belongs to the LemA family.</text>
</comment>
<gene>
    <name evidence="6" type="ORF">AXX12_08855</name>
</gene>
<dbReference type="PANTHER" id="PTHR34478">
    <property type="entry name" value="PROTEIN LEMA"/>
    <property type="match status" value="1"/>
</dbReference>
<evidence type="ECO:0000313" key="6">
    <source>
        <dbReference type="EMBL" id="KYZ76529.1"/>
    </source>
</evidence>
<evidence type="ECO:0000256" key="4">
    <source>
        <dbReference type="ARBA" id="ARBA00022989"/>
    </source>
</evidence>
<evidence type="ECO:0000313" key="7">
    <source>
        <dbReference type="Proteomes" id="UP000076268"/>
    </source>
</evidence>
<proteinExistence type="inferred from homology"/>
<keyword evidence="3" id="KW-0812">Transmembrane</keyword>
<organism evidence="6 7">
    <name type="scientific">Anaerosporomusa subterranea</name>
    <dbReference type="NCBI Taxonomy" id="1794912"/>
    <lineage>
        <taxon>Bacteria</taxon>
        <taxon>Bacillati</taxon>
        <taxon>Bacillota</taxon>
        <taxon>Negativicutes</taxon>
        <taxon>Acetonemataceae</taxon>
        <taxon>Anaerosporomusa</taxon>
    </lineage>
</organism>
<dbReference type="EMBL" id="LSGP01000017">
    <property type="protein sequence ID" value="KYZ76529.1"/>
    <property type="molecule type" value="Genomic_DNA"/>
</dbReference>
<evidence type="ECO:0000256" key="3">
    <source>
        <dbReference type="ARBA" id="ARBA00022692"/>
    </source>
</evidence>
<accession>A0A154BRJ9</accession>
<evidence type="ECO:0000256" key="2">
    <source>
        <dbReference type="ARBA" id="ARBA00008854"/>
    </source>
</evidence>
<keyword evidence="4" id="KW-1133">Transmembrane helix</keyword>
<reference evidence="6 7" key="1">
    <citation type="submission" date="2016-02" db="EMBL/GenBank/DDBJ databases">
        <title>Anaerosporomusa subterraneum gen. nov., sp. nov., a spore-forming obligate anaerobe isolated from saprolite.</title>
        <authorList>
            <person name="Choi J.K."/>
            <person name="Shah M."/>
            <person name="Yee N."/>
        </authorList>
    </citation>
    <scope>NUCLEOTIDE SEQUENCE [LARGE SCALE GENOMIC DNA]</scope>
    <source>
        <strain evidence="6 7">RU4</strain>
    </source>
</reference>
<dbReference type="InterPro" id="IPR007156">
    <property type="entry name" value="MamQ_LemA"/>
</dbReference>
<dbReference type="GO" id="GO:0016020">
    <property type="term" value="C:membrane"/>
    <property type="evidence" value="ECO:0007669"/>
    <property type="project" value="UniProtKB-SubCell"/>
</dbReference>
<dbReference type="RefSeq" id="WP_066242151.1">
    <property type="nucleotide sequence ID" value="NZ_LSGP01000017.1"/>
</dbReference>
<dbReference type="SUPFAM" id="SSF140478">
    <property type="entry name" value="LemA-like"/>
    <property type="match status" value="1"/>
</dbReference>
<name>A0A154BRJ9_ANASB</name>
<comment type="caution">
    <text evidence="6">The sequence shown here is derived from an EMBL/GenBank/DDBJ whole genome shotgun (WGS) entry which is preliminary data.</text>
</comment>
<dbReference type="AlphaFoldDB" id="A0A154BRJ9"/>
<dbReference type="InterPro" id="IPR023353">
    <property type="entry name" value="LemA-like_dom_sf"/>
</dbReference>
<dbReference type="OrthoDB" id="9804152at2"/>
<comment type="subcellular location">
    <subcellularLocation>
        <location evidence="1">Membrane</location>
        <topology evidence="1">Single-pass membrane protein</topology>
    </subcellularLocation>
</comment>
<dbReference type="Pfam" id="PF04011">
    <property type="entry name" value="LemA"/>
    <property type="match status" value="1"/>
</dbReference>
<dbReference type="PANTHER" id="PTHR34478:SF2">
    <property type="entry name" value="MEMBRANE PROTEIN"/>
    <property type="match status" value="1"/>
</dbReference>
<evidence type="ECO:0000256" key="1">
    <source>
        <dbReference type="ARBA" id="ARBA00004167"/>
    </source>
</evidence>
<dbReference type="STRING" id="1794912.AXX12_08855"/>